<evidence type="ECO:0000313" key="9">
    <source>
        <dbReference type="Proteomes" id="UP000715965"/>
    </source>
</evidence>
<dbReference type="InterPro" id="IPR009056">
    <property type="entry name" value="Cyt_c-like_dom"/>
</dbReference>
<dbReference type="InterPro" id="IPR050597">
    <property type="entry name" value="Cytochrome_c_Oxidase_Subunit"/>
</dbReference>
<name>A0ABR9SC73_9BURK</name>
<dbReference type="PANTHER" id="PTHR33751">
    <property type="entry name" value="CBB3-TYPE CYTOCHROME C OXIDASE SUBUNIT FIXP"/>
    <property type="match status" value="1"/>
</dbReference>
<evidence type="ECO:0000256" key="1">
    <source>
        <dbReference type="ARBA" id="ARBA00022448"/>
    </source>
</evidence>
<comment type="caution">
    <text evidence="8">The sequence shown here is derived from an EMBL/GenBank/DDBJ whole genome shotgun (WGS) entry which is preliminary data.</text>
</comment>
<keyword evidence="2 6" id="KW-0349">Heme</keyword>
<keyword evidence="3 6" id="KW-0479">Metal-binding</keyword>
<evidence type="ECO:0000256" key="5">
    <source>
        <dbReference type="ARBA" id="ARBA00023004"/>
    </source>
</evidence>
<keyword evidence="9" id="KW-1185">Reference proteome</keyword>
<dbReference type="PANTHER" id="PTHR33751:SF9">
    <property type="entry name" value="CYTOCHROME C4"/>
    <property type="match status" value="1"/>
</dbReference>
<evidence type="ECO:0000256" key="3">
    <source>
        <dbReference type="ARBA" id="ARBA00022723"/>
    </source>
</evidence>
<dbReference type="Proteomes" id="UP000715965">
    <property type="component" value="Unassembled WGS sequence"/>
</dbReference>
<evidence type="ECO:0000259" key="7">
    <source>
        <dbReference type="PROSITE" id="PS51007"/>
    </source>
</evidence>
<dbReference type="InterPro" id="IPR036909">
    <property type="entry name" value="Cyt_c-like_dom_sf"/>
</dbReference>
<keyword evidence="5 6" id="KW-0408">Iron</keyword>
<dbReference type="SUPFAM" id="SSF46626">
    <property type="entry name" value="Cytochrome c"/>
    <property type="match status" value="1"/>
</dbReference>
<protein>
    <submittedName>
        <fullName evidence="8">C-type cytochrome</fullName>
    </submittedName>
</protein>
<organism evidence="8 9">
    <name type="scientific">Ramlibacter aquaticus</name>
    <dbReference type="NCBI Taxonomy" id="2780094"/>
    <lineage>
        <taxon>Bacteria</taxon>
        <taxon>Pseudomonadati</taxon>
        <taxon>Pseudomonadota</taxon>
        <taxon>Betaproteobacteria</taxon>
        <taxon>Burkholderiales</taxon>
        <taxon>Comamonadaceae</taxon>
        <taxon>Ramlibacter</taxon>
    </lineage>
</organism>
<accession>A0ABR9SC73</accession>
<keyword evidence="1" id="KW-0813">Transport</keyword>
<evidence type="ECO:0000256" key="6">
    <source>
        <dbReference type="PROSITE-ProRule" id="PRU00433"/>
    </source>
</evidence>
<dbReference type="PROSITE" id="PS51007">
    <property type="entry name" value="CYTC"/>
    <property type="match status" value="1"/>
</dbReference>
<evidence type="ECO:0000256" key="4">
    <source>
        <dbReference type="ARBA" id="ARBA00022982"/>
    </source>
</evidence>
<feature type="domain" description="Cytochrome c" evidence="7">
    <location>
        <begin position="13"/>
        <end position="92"/>
    </location>
</feature>
<keyword evidence="4" id="KW-0249">Electron transport</keyword>
<evidence type="ECO:0000256" key="2">
    <source>
        <dbReference type="ARBA" id="ARBA00022617"/>
    </source>
</evidence>
<dbReference type="Pfam" id="PF13442">
    <property type="entry name" value="Cytochrome_CBB3"/>
    <property type="match status" value="1"/>
</dbReference>
<evidence type="ECO:0000313" key="8">
    <source>
        <dbReference type="EMBL" id="MBE7939905.1"/>
    </source>
</evidence>
<proteinExistence type="predicted"/>
<sequence>MSLVFASVAATAADAGAGRKLAAAQCNLCHGANGVATMAEAPNLAGQNEIYLAQQLRNFRSGKRTHEVMGVIAKSLSDADVDNLSSWFSSIKVQVEQP</sequence>
<dbReference type="Gene3D" id="1.10.760.10">
    <property type="entry name" value="Cytochrome c-like domain"/>
    <property type="match status" value="1"/>
</dbReference>
<reference evidence="8 9" key="1">
    <citation type="submission" date="2020-10" db="EMBL/GenBank/DDBJ databases">
        <title>Draft genome of Ramlibacter aquaticus LMG 30558.</title>
        <authorList>
            <person name="Props R."/>
        </authorList>
    </citation>
    <scope>NUCLEOTIDE SEQUENCE [LARGE SCALE GENOMIC DNA]</scope>
    <source>
        <strain evidence="8 9">LMG 30558</strain>
    </source>
</reference>
<gene>
    <name evidence="8" type="ORF">IM725_04865</name>
</gene>
<dbReference type="EMBL" id="JADDOJ010000012">
    <property type="protein sequence ID" value="MBE7939905.1"/>
    <property type="molecule type" value="Genomic_DNA"/>
</dbReference>